<comment type="caution">
    <text evidence="1">The sequence shown here is derived from an EMBL/GenBank/DDBJ whole genome shotgun (WGS) entry which is preliminary data.</text>
</comment>
<dbReference type="Proteomes" id="UP000076154">
    <property type="component" value="Unassembled WGS sequence"/>
</dbReference>
<evidence type="ECO:0000313" key="2">
    <source>
        <dbReference type="Proteomes" id="UP000076154"/>
    </source>
</evidence>
<reference evidence="1" key="1">
    <citation type="submission" date="2018-04" db="EMBL/GenBank/DDBJ databases">
        <title>Whole genome sequencing of Hypsizygus marmoreus.</title>
        <authorList>
            <person name="Choi I.-G."/>
            <person name="Min B."/>
            <person name="Kim J.-G."/>
            <person name="Kim S."/>
            <person name="Oh Y.-L."/>
            <person name="Kong W.-S."/>
            <person name="Park H."/>
            <person name="Jeong J."/>
            <person name="Song E.-S."/>
        </authorList>
    </citation>
    <scope>NUCLEOTIDE SEQUENCE [LARGE SCALE GENOMIC DNA]</scope>
    <source>
        <strain evidence="1">51987-8</strain>
    </source>
</reference>
<organism evidence="1 2">
    <name type="scientific">Hypsizygus marmoreus</name>
    <name type="common">White beech mushroom</name>
    <name type="synonym">Agaricus marmoreus</name>
    <dbReference type="NCBI Taxonomy" id="39966"/>
    <lineage>
        <taxon>Eukaryota</taxon>
        <taxon>Fungi</taxon>
        <taxon>Dikarya</taxon>
        <taxon>Basidiomycota</taxon>
        <taxon>Agaricomycotina</taxon>
        <taxon>Agaricomycetes</taxon>
        <taxon>Agaricomycetidae</taxon>
        <taxon>Agaricales</taxon>
        <taxon>Tricholomatineae</taxon>
        <taxon>Lyophyllaceae</taxon>
        <taxon>Hypsizygus</taxon>
    </lineage>
</organism>
<dbReference type="EMBL" id="LUEZ02000071">
    <property type="protein sequence ID" value="RDB20026.1"/>
    <property type="molecule type" value="Genomic_DNA"/>
</dbReference>
<sequence length="59" mass="6069">MAAHFLEVEDVILSGVSTLVIELGIVDVELTESPDAAMVPIGWDDVEASEKSAAAAANA</sequence>
<gene>
    <name evidence="1" type="ORF">Hypma_013115</name>
</gene>
<evidence type="ECO:0000313" key="1">
    <source>
        <dbReference type="EMBL" id="RDB20026.1"/>
    </source>
</evidence>
<name>A0A369JMN2_HYPMA</name>
<keyword evidence="2" id="KW-1185">Reference proteome</keyword>
<dbReference type="AlphaFoldDB" id="A0A369JMN2"/>
<dbReference type="InParanoid" id="A0A369JMN2"/>
<accession>A0A369JMN2</accession>
<proteinExistence type="predicted"/>
<protein>
    <submittedName>
        <fullName evidence="1">Uncharacterized protein</fullName>
    </submittedName>
</protein>